<feature type="compositionally biased region" description="Acidic residues" evidence="1">
    <location>
        <begin position="11"/>
        <end position="20"/>
    </location>
</feature>
<name>A0AAV9SEU4_9TELE</name>
<evidence type="ECO:0000313" key="3">
    <source>
        <dbReference type="Proteomes" id="UP001311232"/>
    </source>
</evidence>
<accession>A0AAV9SEU4</accession>
<feature type="non-terminal residue" evidence="2">
    <location>
        <position position="148"/>
    </location>
</feature>
<protein>
    <submittedName>
        <fullName evidence="2">Uncharacterized protein</fullName>
    </submittedName>
</protein>
<evidence type="ECO:0000313" key="2">
    <source>
        <dbReference type="EMBL" id="KAK5619555.1"/>
    </source>
</evidence>
<organism evidence="2 3">
    <name type="scientific">Crenichthys baileyi</name>
    <name type="common">White River springfish</name>
    <dbReference type="NCBI Taxonomy" id="28760"/>
    <lineage>
        <taxon>Eukaryota</taxon>
        <taxon>Metazoa</taxon>
        <taxon>Chordata</taxon>
        <taxon>Craniata</taxon>
        <taxon>Vertebrata</taxon>
        <taxon>Euteleostomi</taxon>
        <taxon>Actinopterygii</taxon>
        <taxon>Neopterygii</taxon>
        <taxon>Teleostei</taxon>
        <taxon>Neoteleostei</taxon>
        <taxon>Acanthomorphata</taxon>
        <taxon>Ovalentaria</taxon>
        <taxon>Atherinomorphae</taxon>
        <taxon>Cyprinodontiformes</taxon>
        <taxon>Goodeidae</taxon>
        <taxon>Crenichthys</taxon>
    </lineage>
</organism>
<feature type="region of interest" description="Disordered" evidence="1">
    <location>
        <begin position="1"/>
        <end position="33"/>
    </location>
</feature>
<dbReference type="AlphaFoldDB" id="A0AAV9SEU4"/>
<proteinExistence type="predicted"/>
<evidence type="ECO:0000256" key="1">
    <source>
        <dbReference type="SAM" id="MobiDB-lite"/>
    </source>
</evidence>
<comment type="caution">
    <text evidence="2">The sequence shown here is derived from an EMBL/GenBank/DDBJ whole genome shotgun (WGS) entry which is preliminary data.</text>
</comment>
<gene>
    <name evidence="2" type="ORF">CRENBAI_013406</name>
</gene>
<sequence>LSELGETQWQAEDEGEEDDYMPPIKQQKKTAVEELFEEEDSELLSLQQQKPYVSVAQRVEQVLLYTSLSPIPTKDIYVSKHTPFKHPPSKHVSKHPPLHLRGCFPQLETPYILNGATVTADGGQRARWSRLYGSLTTASLPQGSCGYN</sequence>
<feature type="non-terminal residue" evidence="2">
    <location>
        <position position="1"/>
    </location>
</feature>
<reference evidence="2 3" key="1">
    <citation type="submission" date="2021-06" db="EMBL/GenBank/DDBJ databases">
        <authorList>
            <person name="Palmer J.M."/>
        </authorList>
    </citation>
    <scope>NUCLEOTIDE SEQUENCE [LARGE SCALE GENOMIC DNA]</scope>
    <source>
        <strain evidence="2 3">MEX-2019</strain>
        <tissue evidence="2">Muscle</tissue>
    </source>
</reference>
<dbReference type="EMBL" id="JAHHUM010000550">
    <property type="protein sequence ID" value="KAK5619555.1"/>
    <property type="molecule type" value="Genomic_DNA"/>
</dbReference>
<dbReference type="Proteomes" id="UP001311232">
    <property type="component" value="Unassembled WGS sequence"/>
</dbReference>
<feature type="compositionally biased region" description="Polar residues" evidence="1">
    <location>
        <begin position="1"/>
        <end position="10"/>
    </location>
</feature>
<keyword evidence="3" id="KW-1185">Reference proteome</keyword>